<keyword evidence="1" id="KW-1133">Transmembrane helix</keyword>
<feature type="transmembrane region" description="Helical" evidence="1">
    <location>
        <begin position="12"/>
        <end position="39"/>
    </location>
</feature>
<proteinExistence type="predicted"/>
<dbReference type="AlphaFoldDB" id="A0A2M6WC25"/>
<sequence length="134" mass="14595">MREIKKIDTLSVAKIFGLIYGGVYLVVGLAINLSVLIFGLPAGQGFDLLGFGSGILATFLVALLVGALSFVSGIILAWIYNRVAQLVGGIKWSETEASRFGHEHLIDDHKPQPQDEVNHILDDKKENNNETFSV</sequence>
<reference evidence="3" key="1">
    <citation type="submission" date="2017-09" db="EMBL/GenBank/DDBJ databases">
        <title>Depth-based differentiation of microbial function through sediment-hosted aquifers and enrichment of novel symbionts in the deep terrestrial subsurface.</title>
        <authorList>
            <person name="Probst A.J."/>
            <person name="Ladd B."/>
            <person name="Jarett J.K."/>
            <person name="Geller-Mcgrath D.E."/>
            <person name="Sieber C.M.K."/>
            <person name="Emerson J.B."/>
            <person name="Anantharaman K."/>
            <person name="Thomas B.C."/>
            <person name="Malmstrom R."/>
            <person name="Stieglmeier M."/>
            <person name="Klingl A."/>
            <person name="Woyke T."/>
            <person name="Ryan C.M."/>
            <person name="Banfield J.F."/>
        </authorList>
    </citation>
    <scope>NUCLEOTIDE SEQUENCE [LARGE SCALE GENOMIC DNA]</scope>
</reference>
<keyword evidence="1" id="KW-0812">Transmembrane</keyword>
<evidence type="ECO:0008006" key="4">
    <source>
        <dbReference type="Google" id="ProtNLM"/>
    </source>
</evidence>
<protein>
    <recommendedName>
        <fullName evidence="4">DUF3566 domain-containing protein</fullName>
    </recommendedName>
</protein>
<evidence type="ECO:0000256" key="1">
    <source>
        <dbReference type="SAM" id="Phobius"/>
    </source>
</evidence>
<evidence type="ECO:0000313" key="2">
    <source>
        <dbReference type="EMBL" id="PIT90350.1"/>
    </source>
</evidence>
<evidence type="ECO:0000313" key="3">
    <source>
        <dbReference type="Proteomes" id="UP000230543"/>
    </source>
</evidence>
<feature type="transmembrane region" description="Helical" evidence="1">
    <location>
        <begin position="51"/>
        <end position="80"/>
    </location>
</feature>
<comment type="caution">
    <text evidence="2">The sequence shown here is derived from an EMBL/GenBank/DDBJ whole genome shotgun (WGS) entry which is preliminary data.</text>
</comment>
<keyword evidence="1" id="KW-0472">Membrane</keyword>
<dbReference type="Proteomes" id="UP000230543">
    <property type="component" value="Unassembled WGS sequence"/>
</dbReference>
<name>A0A2M6WC25_9BACT</name>
<gene>
    <name evidence="2" type="ORF">COU22_02645</name>
</gene>
<dbReference type="EMBL" id="PFBO01000095">
    <property type="protein sequence ID" value="PIT90350.1"/>
    <property type="molecule type" value="Genomic_DNA"/>
</dbReference>
<organism evidence="2 3">
    <name type="scientific">Candidatus Komeilibacteria bacterium CG10_big_fil_rev_8_21_14_0_10_41_13</name>
    <dbReference type="NCBI Taxonomy" id="1974476"/>
    <lineage>
        <taxon>Bacteria</taxon>
        <taxon>Candidatus Komeiliibacteriota</taxon>
    </lineage>
</organism>
<accession>A0A2M6WC25</accession>